<feature type="transmembrane region" description="Helical" evidence="8">
    <location>
        <begin position="221"/>
        <end position="238"/>
    </location>
</feature>
<evidence type="ECO:0000256" key="8">
    <source>
        <dbReference type="SAM" id="Phobius"/>
    </source>
</evidence>
<feature type="transmembrane region" description="Helical" evidence="8">
    <location>
        <begin position="7"/>
        <end position="27"/>
    </location>
</feature>
<dbReference type="EMBL" id="FONT01000004">
    <property type="protein sequence ID" value="SFE80497.1"/>
    <property type="molecule type" value="Genomic_DNA"/>
</dbReference>
<evidence type="ECO:0000313" key="9">
    <source>
        <dbReference type="EMBL" id="SFE80497.1"/>
    </source>
</evidence>
<evidence type="ECO:0000256" key="2">
    <source>
        <dbReference type="ARBA" id="ARBA00005658"/>
    </source>
</evidence>
<dbReference type="GO" id="GO:0022857">
    <property type="term" value="F:transmembrane transporter activity"/>
    <property type="evidence" value="ECO:0007669"/>
    <property type="project" value="InterPro"/>
</dbReference>
<dbReference type="GO" id="GO:0005886">
    <property type="term" value="C:plasma membrane"/>
    <property type="evidence" value="ECO:0007669"/>
    <property type="project" value="UniProtKB-SubCell"/>
</dbReference>
<comment type="similarity">
    <text evidence="2">Belongs to the BCCT transporter (TC 2.A.15) family.</text>
</comment>
<feature type="transmembrane region" description="Helical" evidence="8">
    <location>
        <begin position="250"/>
        <end position="269"/>
    </location>
</feature>
<feature type="transmembrane region" description="Helical" evidence="8">
    <location>
        <begin position="342"/>
        <end position="369"/>
    </location>
</feature>
<dbReference type="STRING" id="930128.SAMN05192532_104104"/>
<dbReference type="NCBIfam" id="TIGR00842">
    <property type="entry name" value="bcct"/>
    <property type="match status" value="1"/>
</dbReference>
<organism evidence="9 10">
    <name type="scientific">Alteribacillus iranensis</name>
    <dbReference type="NCBI Taxonomy" id="930128"/>
    <lineage>
        <taxon>Bacteria</taxon>
        <taxon>Bacillati</taxon>
        <taxon>Bacillota</taxon>
        <taxon>Bacilli</taxon>
        <taxon>Bacillales</taxon>
        <taxon>Bacillaceae</taxon>
        <taxon>Alteribacillus</taxon>
    </lineage>
</organism>
<dbReference type="PANTHER" id="PTHR30047:SF7">
    <property type="entry name" value="HIGH-AFFINITY CHOLINE TRANSPORT PROTEIN"/>
    <property type="match status" value="1"/>
</dbReference>
<evidence type="ECO:0000313" key="10">
    <source>
        <dbReference type="Proteomes" id="UP000199516"/>
    </source>
</evidence>
<keyword evidence="6 8" id="KW-1133">Transmembrane helix</keyword>
<reference evidence="9 10" key="1">
    <citation type="submission" date="2016-10" db="EMBL/GenBank/DDBJ databases">
        <authorList>
            <person name="de Groot N.N."/>
        </authorList>
    </citation>
    <scope>NUCLEOTIDE SEQUENCE [LARGE SCALE GENOMIC DNA]</scope>
    <source>
        <strain evidence="9 10">DSM 23995</strain>
    </source>
</reference>
<keyword evidence="10" id="KW-1185">Reference proteome</keyword>
<feature type="transmembrane region" description="Helical" evidence="8">
    <location>
        <begin position="85"/>
        <end position="106"/>
    </location>
</feature>
<dbReference type="InterPro" id="IPR000060">
    <property type="entry name" value="BCCT_transptr"/>
</dbReference>
<feature type="transmembrane region" description="Helical" evidence="8">
    <location>
        <begin position="139"/>
        <end position="157"/>
    </location>
</feature>
<dbReference type="OrthoDB" id="9775735at2"/>
<accession>A0A1I2DJ48</accession>
<dbReference type="InterPro" id="IPR018093">
    <property type="entry name" value="BCCT_CS"/>
</dbReference>
<sequence length="518" mass="56865">MGKSNNFVLYFSLILSILFVLVGVTFHERLGSIATAFLDFSVTNFNWFYLLVGSLFVLICLYLMFSKYGSIRLGKDTDKPTYGTLSWITMLFSAAMGVGLVFWSVAEPTSHYITPPLGEGSTSDAASLSMKYTFFHWGLHPWAIYGVVALGLAYFNFRKNLPAAMSSTLYPLLGDKIKGPIGKTIDILSVFITAVGVASTFGLSALQIANGINAQWGIPNTLLFQLSIIGLATILFIISSWSGIDRGIRYLSNFNMLLMITIMAIVLIIGPTKQILEMLISSTGNYLGDLVPMSLRLEPFNSDNNAWIGAWTVFYWAWWTTWAPFVGAFIARISRGRTIREFVLGVLLIPSFISFVWFAILGGSTIHLIHDLGNASLADSINTNLEGALFSFFSNIPLGSILSILAILLIFSFFITSADSATFVLGMLSSNGELDPSHRVKITWGIITAGAATVFLLAGGLDAVRTISIVVATPFTIIMLFISYSLLKETRKEFSTARDGQAFVSYESSEKKNRKQAK</sequence>
<feature type="transmembrane region" description="Helical" evidence="8">
    <location>
        <begin position="401"/>
        <end position="428"/>
    </location>
</feature>
<dbReference type="PANTHER" id="PTHR30047">
    <property type="entry name" value="HIGH-AFFINITY CHOLINE TRANSPORT PROTEIN-RELATED"/>
    <property type="match status" value="1"/>
</dbReference>
<evidence type="ECO:0000256" key="5">
    <source>
        <dbReference type="ARBA" id="ARBA00022692"/>
    </source>
</evidence>
<keyword evidence="3" id="KW-0813">Transport</keyword>
<protein>
    <submittedName>
        <fullName evidence="9">Glycine betaine transporter</fullName>
    </submittedName>
</protein>
<evidence type="ECO:0000256" key="6">
    <source>
        <dbReference type="ARBA" id="ARBA00022989"/>
    </source>
</evidence>
<feature type="transmembrane region" description="Helical" evidence="8">
    <location>
        <begin position="306"/>
        <end position="330"/>
    </location>
</feature>
<proteinExistence type="inferred from homology"/>
<keyword evidence="5 8" id="KW-0812">Transmembrane</keyword>
<evidence type="ECO:0000256" key="3">
    <source>
        <dbReference type="ARBA" id="ARBA00022448"/>
    </source>
</evidence>
<evidence type="ECO:0000256" key="7">
    <source>
        <dbReference type="ARBA" id="ARBA00023136"/>
    </source>
</evidence>
<feature type="transmembrane region" description="Helical" evidence="8">
    <location>
        <begin position="440"/>
        <end position="461"/>
    </location>
</feature>
<keyword evidence="4" id="KW-1003">Cell membrane</keyword>
<feature type="transmembrane region" description="Helical" evidence="8">
    <location>
        <begin position="467"/>
        <end position="487"/>
    </location>
</feature>
<evidence type="ECO:0000256" key="4">
    <source>
        <dbReference type="ARBA" id="ARBA00022475"/>
    </source>
</evidence>
<gene>
    <name evidence="9" type="ORF">SAMN05192532_104104</name>
</gene>
<comment type="subcellular location">
    <subcellularLocation>
        <location evidence="1">Cell membrane</location>
        <topology evidence="1">Multi-pass membrane protein</topology>
    </subcellularLocation>
</comment>
<dbReference type="Proteomes" id="UP000199516">
    <property type="component" value="Unassembled WGS sequence"/>
</dbReference>
<dbReference type="PROSITE" id="PS01303">
    <property type="entry name" value="BCCT"/>
    <property type="match status" value="1"/>
</dbReference>
<keyword evidence="7 8" id="KW-0472">Membrane</keyword>
<name>A0A1I2DJ48_9BACI</name>
<dbReference type="AlphaFoldDB" id="A0A1I2DJ48"/>
<feature type="transmembrane region" description="Helical" evidence="8">
    <location>
        <begin position="47"/>
        <end position="65"/>
    </location>
</feature>
<feature type="transmembrane region" description="Helical" evidence="8">
    <location>
        <begin position="187"/>
        <end position="209"/>
    </location>
</feature>
<dbReference type="Pfam" id="PF02028">
    <property type="entry name" value="BCCT"/>
    <property type="match status" value="1"/>
</dbReference>
<evidence type="ECO:0000256" key="1">
    <source>
        <dbReference type="ARBA" id="ARBA00004651"/>
    </source>
</evidence>
<dbReference type="RefSeq" id="WP_091661249.1">
    <property type="nucleotide sequence ID" value="NZ_FONT01000004.1"/>
</dbReference>